<feature type="transmembrane region" description="Helical" evidence="6">
    <location>
        <begin position="134"/>
        <end position="154"/>
    </location>
</feature>
<keyword evidence="5 6" id="KW-0472">Membrane</keyword>
<dbReference type="Pfam" id="PF00083">
    <property type="entry name" value="Sugar_tr"/>
    <property type="match status" value="1"/>
</dbReference>
<evidence type="ECO:0000256" key="6">
    <source>
        <dbReference type="SAM" id="Phobius"/>
    </source>
</evidence>
<accession>A0A7S4K997</accession>
<dbReference type="EMBL" id="HBKN01013434">
    <property type="protein sequence ID" value="CAE2287660.1"/>
    <property type="molecule type" value="Transcribed_RNA"/>
</dbReference>
<feature type="transmembrane region" description="Helical" evidence="6">
    <location>
        <begin position="166"/>
        <end position="189"/>
    </location>
</feature>
<dbReference type="Gene3D" id="1.20.1250.20">
    <property type="entry name" value="MFS general substrate transporter like domains"/>
    <property type="match status" value="1"/>
</dbReference>
<feature type="transmembrane region" description="Helical" evidence="6">
    <location>
        <begin position="321"/>
        <end position="342"/>
    </location>
</feature>
<organism evidence="8">
    <name type="scientific">Guillardia theta</name>
    <name type="common">Cryptophyte</name>
    <name type="synonym">Cryptomonas phi</name>
    <dbReference type="NCBI Taxonomy" id="55529"/>
    <lineage>
        <taxon>Eukaryota</taxon>
        <taxon>Cryptophyceae</taxon>
        <taxon>Pyrenomonadales</taxon>
        <taxon>Geminigeraceae</taxon>
        <taxon>Guillardia</taxon>
    </lineage>
</organism>
<dbReference type="SUPFAM" id="SSF103473">
    <property type="entry name" value="MFS general substrate transporter"/>
    <property type="match status" value="1"/>
</dbReference>
<dbReference type="InterPro" id="IPR005829">
    <property type="entry name" value="Sugar_transporter_CS"/>
</dbReference>
<feature type="domain" description="Major facilitator superfamily (MFS) profile" evidence="7">
    <location>
        <begin position="39"/>
        <end position="464"/>
    </location>
</feature>
<dbReference type="PROSITE" id="PS00217">
    <property type="entry name" value="SUGAR_TRANSPORT_2"/>
    <property type="match status" value="1"/>
</dbReference>
<dbReference type="PANTHER" id="PTHR23511">
    <property type="entry name" value="SYNAPTIC VESICLE GLYCOPROTEIN 2"/>
    <property type="match status" value="1"/>
</dbReference>
<evidence type="ECO:0000313" key="8">
    <source>
        <dbReference type="EMBL" id="CAE2287660.1"/>
    </source>
</evidence>
<gene>
    <name evidence="8" type="ORF">GTHE00462_LOCUS10458</name>
</gene>
<feature type="transmembrane region" description="Helical" evidence="6">
    <location>
        <begin position="195"/>
        <end position="218"/>
    </location>
</feature>
<proteinExistence type="predicted"/>
<dbReference type="InterPro" id="IPR005828">
    <property type="entry name" value="MFS_sugar_transport-like"/>
</dbReference>
<feature type="transmembrane region" description="Helical" evidence="6">
    <location>
        <begin position="76"/>
        <end position="97"/>
    </location>
</feature>
<sequence length="495" mass="54865">MSERRTEFEALHGDTGNIGAPTVEDQINAIGMGRFQYFLLFIFALMVITDGMEMVVISLLYSALHTEWGLSELEEGLLASVIFTGFLFGNLVGGYLGDVWGRRNTLVLSGVLFLIAATLSAFSPDLITLCILRMFVGFAVGCKLPVSMTILVELTPSKSRGFYGMALSGFAFSAGEMFVCLAGIIIHTLDTSPDWWRTLLIACVLPDIIAVPLVWFYMPESPHFLLTQGREDELDALLEEVAVVNTGSRSALLQDGRVRHVHHEEAPRDSWLVLDLFSSKLRSITTFMMIIWFVCCFTYYGHVFIYPIALEQRYHMQLENAFFAVFLSSLAEIPGVILGIMIVDMEGVGRRRSILVFFIAASLMALVVPYFTESTDFLIGNMVLKSLINTPFCILYVFAAELFPTTHRASGIAFCSASSRVAGALSPLVTAWALTQSVDITYDIFALAMALGALASISYEYETSQAQLPEYMDDAFDNTHKSKKAEERPLLSNRA</sequence>
<evidence type="ECO:0000256" key="1">
    <source>
        <dbReference type="ARBA" id="ARBA00004141"/>
    </source>
</evidence>
<evidence type="ECO:0000259" key="7">
    <source>
        <dbReference type="PROSITE" id="PS50850"/>
    </source>
</evidence>
<dbReference type="GO" id="GO:0022857">
    <property type="term" value="F:transmembrane transporter activity"/>
    <property type="evidence" value="ECO:0007669"/>
    <property type="project" value="InterPro"/>
</dbReference>
<feature type="transmembrane region" description="Helical" evidence="6">
    <location>
        <begin position="37"/>
        <end position="64"/>
    </location>
</feature>
<protein>
    <recommendedName>
        <fullName evidence="7">Major facilitator superfamily (MFS) profile domain-containing protein</fullName>
    </recommendedName>
</protein>
<dbReference type="CDD" id="cd17316">
    <property type="entry name" value="MFS_SV2_like"/>
    <property type="match status" value="1"/>
</dbReference>
<feature type="transmembrane region" description="Helical" evidence="6">
    <location>
        <begin position="104"/>
        <end position="122"/>
    </location>
</feature>
<name>A0A7S4K997_GUITH</name>
<dbReference type="InterPro" id="IPR036259">
    <property type="entry name" value="MFS_trans_sf"/>
</dbReference>
<feature type="transmembrane region" description="Helical" evidence="6">
    <location>
        <begin position="354"/>
        <end position="372"/>
    </location>
</feature>
<keyword evidence="2" id="KW-0813">Transport</keyword>
<keyword evidence="3 6" id="KW-0812">Transmembrane</keyword>
<keyword evidence="4 6" id="KW-1133">Transmembrane helix</keyword>
<feature type="transmembrane region" description="Helical" evidence="6">
    <location>
        <begin position="378"/>
        <end position="399"/>
    </location>
</feature>
<comment type="subcellular location">
    <subcellularLocation>
        <location evidence="1">Membrane</location>
        <topology evidence="1">Multi-pass membrane protein</topology>
    </subcellularLocation>
</comment>
<evidence type="ECO:0000256" key="4">
    <source>
        <dbReference type="ARBA" id="ARBA00022989"/>
    </source>
</evidence>
<dbReference type="PROSITE" id="PS50850">
    <property type="entry name" value="MFS"/>
    <property type="match status" value="1"/>
</dbReference>
<dbReference type="AlphaFoldDB" id="A0A7S4K997"/>
<reference evidence="8" key="1">
    <citation type="submission" date="2021-01" db="EMBL/GenBank/DDBJ databases">
        <authorList>
            <person name="Corre E."/>
            <person name="Pelletier E."/>
            <person name="Niang G."/>
            <person name="Scheremetjew M."/>
            <person name="Finn R."/>
            <person name="Kale V."/>
            <person name="Holt S."/>
            <person name="Cochrane G."/>
            <person name="Meng A."/>
            <person name="Brown T."/>
            <person name="Cohen L."/>
        </authorList>
    </citation>
    <scope>NUCLEOTIDE SEQUENCE</scope>
    <source>
        <strain evidence="8">CCMP 2712</strain>
    </source>
</reference>
<feature type="transmembrane region" description="Helical" evidence="6">
    <location>
        <begin position="287"/>
        <end position="309"/>
    </location>
</feature>
<evidence type="ECO:0000256" key="5">
    <source>
        <dbReference type="ARBA" id="ARBA00023136"/>
    </source>
</evidence>
<dbReference type="PANTHER" id="PTHR23511:SF5">
    <property type="entry name" value="MAJOR FACILITATOR-TYPE TRANSPORTER HXNZ-RELATED"/>
    <property type="match status" value="1"/>
</dbReference>
<dbReference type="GO" id="GO:0016020">
    <property type="term" value="C:membrane"/>
    <property type="evidence" value="ECO:0007669"/>
    <property type="project" value="UniProtKB-SubCell"/>
</dbReference>
<evidence type="ECO:0000256" key="3">
    <source>
        <dbReference type="ARBA" id="ARBA00022692"/>
    </source>
</evidence>
<dbReference type="InterPro" id="IPR020846">
    <property type="entry name" value="MFS_dom"/>
</dbReference>
<evidence type="ECO:0000256" key="2">
    <source>
        <dbReference type="ARBA" id="ARBA00022448"/>
    </source>
</evidence>